<proteinExistence type="predicted"/>
<organism evidence="2 3">
    <name type="scientific">Dorcoceras hygrometricum</name>
    <dbReference type="NCBI Taxonomy" id="472368"/>
    <lineage>
        <taxon>Eukaryota</taxon>
        <taxon>Viridiplantae</taxon>
        <taxon>Streptophyta</taxon>
        <taxon>Embryophyta</taxon>
        <taxon>Tracheophyta</taxon>
        <taxon>Spermatophyta</taxon>
        <taxon>Magnoliopsida</taxon>
        <taxon>eudicotyledons</taxon>
        <taxon>Gunneridae</taxon>
        <taxon>Pentapetalae</taxon>
        <taxon>asterids</taxon>
        <taxon>lamiids</taxon>
        <taxon>Lamiales</taxon>
        <taxon>Gesneriaceae</taxon>
        <taxon>Didymocarpoideae</taxon>
        <taxon>Trichosporeae</taxon>
        <taxon>Loxocarpinae</taxon>
        <taxon>Dorcoceras</taxon>
    </lineage>
</organism>
<dbReference type="Proteomes" id="UP000250235">
    <property type="component" value="Unassembled WGS sequence"/>
</dbReference>
<reference evidence="2 3" key="1">
    <citation type="journal article" date="2015" name="Proc. Natl. Acad. Sci. U.S.A.">
        <title>The resurrection genome of Boea hygrometrica: A blueprint for survival of dehydration.</title>
        <authorList>
            <person name="Xiao L."/>
            <person name="Yang G."/>
            <person name="Zhang L."/>
            <person name="Yang X."/>
            <person name="Zhao S."/>
            <person name="Ji Z."/>
            <person name="Zhou Q."/>
            <person name="Hu M."/>
            <person name="Wang Y."/>
            <person name="Chen M."/>
            <person name="Xu Y."/>
            <person name="Jin H."/>
            <person name="Xiao X."/>
            <person name="Hu G."/>
            <person name="Bao F."/>
            <person name="Hu Y."/>
            <person name="Wan P."/>
            <person name="Li L."/>
            <person name="Deng X."/>
            <person name="Kuang T."/>
            <person name="Xiang C."/>
            <person name="Zhu J.K."/>
            <person name="Oliver M.J."/>
            <person name="He Y."/>
        </authorList>
    </citation>
    <scope>NUCLEOTIDE SEQUENCE [LARGE SCALE GENOMIC DNA]</scope>
    <source>
        <strain evidence="3">cv. XS01</strain>
    </source>
</reference>
<name>A0A2Z7A6K2_9LAMI</name>
<feature type="compositionally biased region" description="Basic residues" evidence="1">
    <location>
        <begin position="320"/>
        <end position="329"/>
    </location>
</feature>
<evidence type="ECO:0000313" key="2">
    <source>
        <dbReference type="EMBL" id="KZV16443.1"/>
    </source>
</evidence>
<sequence length="1021" mass="113130">MFTSATSVLFKGKSNVNVSSEFFCSGEQTCLHHHYMLNSNAYIFNLRHFRRSQSSVMASSTFTNAYLVDFESVLNIPDNEGMQNMFKALESSGLRGFLGFAGVFELLTEGLSDFSDVPKNLVYDARKLFSKSVEPVVPHGKKKLLKYEYRLLNDILAKSITVKAGSFDAVTNKRFQMMTAIHFGLKVNWSKVLFGVLEEMVDRTVKKAKGYGAQISVLLNSVPALTMGEATPFPSSKILSPKTFLTYIPRTKQLILMDRLKKQPVVEGSEPVVPKKRRTMKGKASASTANMDMASVTQGAVPLQVIEPTPAVTAAQPPAPKRKSRKKKLILSEGSDDDNVEENIDVASVKVAEVNIEEPIEKVSHVSDEVDVIIGQILIDGPVYTDPSQELQDQRLDNQLQAYLHQLVKQSLAHLDHKLMYQSQATVIQSQVLGNRGGSGSRLPARQRKNKIRPENVQYNSKSTTYYEPFIGRLGSYLAGDLRLAPTRITGRLALHGITDSACKNQLIVVSVQYGPFNPYIPIRSTTIGKSRVAIDPIAMHTSWRSNSDIASVTSIGYPRMSASGESSTTMHRLLHASGSYPIPLPNDPKKYFIPGQPWTATASQIIDLLTVAHSKSLEALVAQQKEHGLPVEQPCTSTFLDASVGSGAILAQFYSMAKSTCWVRPLVLIDGAWTPIQGTDFWRSSCKLSLFVNRKKLPETVIEDTFVPHVFFIEPVQYWGAAPALIKTWGWNRVCTDIVRYHMFGCLRPVREYVCTDIVVYNLGIERIPASFRKIFAQDIFTDSFVGYFRDSDVQNISDFEESSSDGSTVYRSPSPLRDEPLALGPGILTVAQEEQLYFVQNPESPPATSPCLETSTSSTSMSMHFDADDIPVDDTADIHTSLPVGRTEFVEAIDDLRAFILQRIDDSNSEILSKLHTLERGLRDTLHDQDANARKLINTDLLSLSTQLGDIVDYIRGGDAKKGEGSSSRRPLPTPVHQSEGTGDAVRITELTQADIGNANRAILERMSVMPRIIKKRIS</sequence>
<feature type="region of interest" description="Disordered" evidence="1">
    <location>
        <begin position="267"/>
        <end position="290"/>
    </location>
</feature>
<feature type="region of interest" description="Disordered" evidence="1">
    <location>
        <begin position="312"/>
        <end position="335"/>
    </location>
</feature>
<keyword evidence="3" id="KW-1185">Reference proteome</keyword>
<feature type="region of interest" description="Disordered" evidence="1">
    <location>
        <begin position="961"/>
        <end position="986"/>
    </location>
</feature>
<dbReference type="EMBL" id="KV019050">
    <property type="protein sequence ID" value="KZV16443.1"/>
    <property type="molecule type" value="Genomic_DNA"/>
</dbReference>
<evidence type="ECO:0000256" key="1">
    <source>
        <dbReference type="SAM" id="MobiDB-lite"/>
    </source>
</evidence>
<evidence type="ECO:0000313" key="3">
    <source>
        <dbReference type="Proteomes" id="UP000250235"/>
    </source>
</evidence>
<accession>A0A2Z7A6K2</accession>
<dbReference type="AlphaFoldDB" id="A0A2Z7A6K2"/>
<gene>
    <name evidence="2" type="ORF">F511_31017</name>
</gene>
<protein>
    <submittedName>
        <fullName evidence="2">Uncharacterized protein</fullName>
    </submittedName>
</protein>